<accession>A0A3S5CP57</accession>
<reference evidence="2" key="1">
    <citation type="submission" date="2018-11" db="EMBL/GenBank/DDBJ databases">
        <authorList>
            <consortium name="Pathogen Informatics"/>
        </authorList>
    </citation>
    <scope>NUCLEOTIDE SEQUENCE</scope>
</reference>
<evidence type="ECO:0000313" key="3">
    <source>
        <dbReference type="Proteomes" id="UP000784294"/>
    </source>
</evidence>
<evidence type="ECO:0000313" key="2">
    <source>
        <dbReference type="EMBL" id="VEL24977.1"/>
    </source>
</evidence>
<comment type="caution">
    <text evidence="2">The sequence shown here is derived from an EMBL/GenBank/DDBJ whole genome shotgun (WGS) entry which is preliminary data.</text>
</comment>
<organism evidence="2 3">
    <name type="scientific">Protopolystoma xenopodis</name>
    <dbReference type="NCBI Taxonomy" id="117903"/>
    <lineage>
        <taxon>Eukaryota</taxon>
        <taxon>Metazoa</taxon>
        <taxon>Spiralia</taxon>
        <taxon>Lophotrochozoa</taxon>
        <taxon>Platyhelminthes</taxon>
        <taxon>Monogenea</taxon>
        <taxon>Polyopisthocotylea</taxon>
        <taxon>Polystomatidea</taxon>
        <taxon>Polystomatidae</taxon>
        <taxon>Protopolystoma</taxon>
    </lineage>
</organism>
<name>A0A3S5CP57_9PLAT</name>
<dbReference type="AlphaFoldDB" id="A0A3S5CP57"/>
<protein>
    <submittedName>
        <fullName evidence="2">Uncharacterized protein</fullName>
    </submittedName>
</protein>
<sequence length="176" mass="20210">MGSNLASNKSIALHGFMVGQLQPDCLREDSLLALERFHHSPGPQRWPKKEQDPVSSRSHERKSKGEISRELNTRDKTNDGRMEKEESDLKATEAGLRVNENDEQEENEVEREEDEEKGEKEILDPEKVGEESQTWSSISRIQFPTQTRLHHPLSLLCLSVHYGRSLQVPTQKMDHT</sequence>
<gene>
    <name evidence="2" type="ORF">PXEA_LOCUS18417</name>
</gene>
<keyword evidence="3" id="KW-1185">Reference proteome</keyword>
<evidence type="ECO:0000256" key="1">
    <source>
        <dbReference type="SAM" id="MobiDB-lite"/>
    </source>
</evidence>
<proteinExistence type="predicted"/>
<feature type="region of interest" description="Disordered" evidence="1">
    <location>
        <begin position="36"/>
        <end position="135"/>
    </location>
</feature>
<feature type="compositionally biased region" description="Basic and acidic residues" evidence="1">
    <location>
        <begin position="117"/>
        <end position="130"/>
    </location>
</feature>
<dbReference type="EMBL" id="CAAALY010070957">
    <property type="protein sequence ID" value="VEL24977.1"/>
    <property type="molecule type" value="Genomic_DNA"/>
</dbReference>
<feature type="compositionally biased region" description="Acidic residues" evidence="1">
    <location>
        <begin position="101"/>
        <end position="116"/>
    </location>
</feature>
<feature type="compositionally biased region" description="Basic and acidic residues" evidence="1">
    <location>
        <begin position="63"/>
        <end position="91"/>
    </location>
</feature>
<dbReference type="Proteomes" id="UP000784294">
    <property type="component" value="Unassembled WGS sequence"/>
</dbReference>